<dbReference type="GO" id="GO:0006508">
    <property type="term" value="P:proteolysis"/>
    <property type="evidence" value="ECO:0007669"/>
    <property type="project" value="InterPro"/>
</dbReference>
<evidence type="ECO:0000256" key="7">
    <source>
        <dbReference type="PIRSR" id="PIRSR618044-1"/>
    </source>
</evidence>
<feature type="active site" description="Acyl-ester intermediate" evidence="7">
    <location>
        <position position="37"/>
    </location>
</feature>
<evidence type="ECO:0000313" key="12">
    <source>
        <dbReference type="Proteomes" id="UP000543642"/>
    </source>
</evidence>
<evidence type="ECO:0000256" key="2">
    <source>
        <dbReference type="ARBA" id="ARBA00022729"/>
    </source>
</evidence>
<dbReference type="InterPro" id="IPR012338">
    <property type="entry name" value="Beta-lactam/transpept-like"/>
</dbReference>
<dbReference type="PANTHER" id="PTHR21581:SF6">
    <property type="entry name" value="TRAFFICKING PROTEIN PARTICLE COMPLEX SUBUNIT 12"/>
    <property type="match status" value="1"/>
</dbReference>
<dbReference type="Pfam" id="PF00768">
    <property type="entry name" value="Peptidase_S11"/>
    <property type="match status" value="1"/>
</dbReference>
<evidence type="ECO:0000256" key="6">
    <source>
        <dbReference type="ARBA" id="ARBA00023316"/>
    </source>
</evidence>
<feature type="active site" description="Proton acceptor" evidence="7">
    <location>
        <position position="40"/>
    </location>
</feature>
<dbReference type="InterPro" id="IPR001967">
    <property type="entry name" value="Peptidase_S11_N"/>
</dbReference>
<feature type="active site" evidence="7">
    <location>
        <position position="97"/>
    </location>
</feature>
<protein>
    <submittedName>
        <fullName evidence="11">D-alanyl-D-alanine carboxypeptidase (Penicillin-binding protein 5/6)</fullName>
        <ecNumber evidence="11">3.4.16.4</ecNumber>
    </submittedName>
</protein>
<evidence type="ECO:0000256" key="8">
    <source>
        <dbReference type="PIRSR" id="PIRSR618044-2"/>
    </source>
</evidence>
<proteinExistence type="inferred from homology"/>
<dbReference type="GO" id="GO:0071555">
    <property type="term" value="P:cell wall organization"/>
    <property type="evidence" value="ECO:0007669"/>
    <property type="project" value="UniProtKB-KW"/>
</dbReference>
<dbReference type="GO" id="GO:0009252">
    <property type="term" value="P:peptidoglycan biosynthetic process"/>
    <property type="evidence" value="ECO:0007669"/>
    <property type="project" value="UniProtKB-KW"/>
</dbReference>
<keyword evidence="2" id="KW-0732">Signal</keyword>
<dbReference type="Gene3D" id="3.40.710.10">
    <property type="entry name" value="DD-peptidase/beta-lactamase superfamily"/>
    <property type="match status" value="1"/>
</dbReference>
<accession>A0A7W8M5P4</accession>
<keyword evidence="5" id="KW-0573">Peptidoglycan synthesis</keyword>
<evidence type="ECO:0000259" key="10">
    <source>
        <dbReference type="Pfam" id="PF00768"/>
    </source>
</evidence>
<dbReference type="GO" id="GO:0008360">
    <property type="term" value="P:regulation of cell shape"/>
    <property type="evidence" value="ECO:0007669"/>
    <property type="project" value="UniProtKB-KW"/>
</dbReference>
<keyword evidence="12" id="KW-1185">Reference proteome</keyword>
<evidence type="ECO:0000256" key="4">
    <source>
        <dbReference type="ARBA" id="ARBA00022960"/>
    </source>
</evidence>
<evidence type="ECO:0000256" key="5">
    <source>
        <dbReference type="ARBA" id="ARBA00022984"/>
    </source>
</evidence>
<dbReference type="EC" id="3.4.16.4" evidence="11"/>
<keyword evidence="3 11" id="KW-0378">Hydrolase</keyword>
<name>A0A7W8M5P4_9FIRM</name>
<dbReference type="PRINTS" id="PR00725">
    <property type="entry name" value="DADACBPTASE1"/>
</dbReference>
<feature type="binding site" evidence="8">
    <location>
        <position position="220"/>
    </location>
    <ligand>
        <name>substrate</name>
    </ligand>
</feature>
<evidence type="ECO:0000256" key="1">
    <source>
        <dbReference type="ARBA" id="ARBA00007164"/>
    </source>
</evidence>
<feature type="domain" description="Peptidase S11 D-alanyl-D-alanine carboxypeptidase A N-terminal" evidence="10">
    <location>
        <begin position="8"/>
        <end position="248"/>
    </location>
</feature>
<dbReference type="EMBL" id="JACHFW010000009">
    <property type="protein sequence ID" value="MBB5265149.1"/>
    <property type="molecule type" value="Genomic_DNA"/>
</dbReference>
<gene>
    <name evidence="11" type="ORF">HNP82_002288</name>
</gene>
<keyword evidence="11" id="KW-0645">Protease</keyword>
<keyword evidence="4" id="KW-0133">Cell shape</keyword>
<evidence type="ECO:0000313" key="11">
    <source>
        <dbReference type="EMBL" id="MBB5265149.1"/>
    </source>
</evidence>
<dbReference type="Proteomes" id="UP000543642">
    <property type="component" value="Unassembled WGS sequence"/>
</dbReference>
<sequence>MSSGILDLYSDHMLLMSLEDHQTILSFQSSEEIYPASLTKIMTAIIAIEALDDFDETVTVSPALLKSLAEKNASVAGFLPGEQVCVRDLLYGTLLPSGADAAVTLACRVSGSEEAFVKLMNEKARSLGMAHTHFTNATGLHNDSHVTTLDDLALLLEYALDNGVFYRIFTAHQYQSQPTSMHPQGMMLSSTLFEKMGEGGESGVDGQGYLKDQGWILGGKTGYTPQAGLCLATIADISDKRYLLITAGACGDTSTAPYHVMDAVEVYSHIEK</sequence>
<dbReference type="InterPro" id="IPR018044">
    <property type="entry name" value="Peptidase_S11"/>
</dbReference>
<dbReference type="SUPFAM" id="SSF56601">
    <property type="entry name" value="beta-lactamase/transpeptidase-like"/>
    <property type="match status" value="1"/>
</dbReference>
<reference evidence="11 12" key="1">
    <citation type="submission" date="2020-08" db="EMBL/GenBank/DDBJ databases">
        <title>Genomic Encyclopedia of Type Strains, Phase IV (KMG-IV): sequencing the most valuable type-strain genomes for metagenomic binning, comparative biology and taxonomic classification.</title>
        <authorList>
            <person name="Goeker M."/>
        </authorList>
    </citation>
    <scope>NUCLEOTIDE SEQUENCE [LARGE SCALE GENOMIC DNA]</scope>
    <source>
        <strain evidence="11 12">DSM 106146</strain>
    </source>
</reference>
<dbReference type="PANTHER" id="PTHR21581">
    <property type="entry name" value="D-ALANYL-D-ALANINE CARBOXYPEPTIDASE"/>
    <property type="match status" value="1"/>
</dbReference>
<dbReference type="RefSeq" id="WP_183774738.1">
    <property type="nucleotide sequence ID" value="NZ_JACHFW010000009.1"/>
</dbReference>
<evidence type="ECO:0000256" key="3">
    <source>
        <dbReference type="ARBA" id="ARBA00022801"/>
    </source>
</evidence>
<comment type="similarity">
    <text evidence="1 9">Belongs to the peptidase S11 family.</text>
</comment>
<comment type="caution">
    <text evidence="11">The sequence shown here is derived from an EMBL/GenBank/DDBJ whole genome shotgun (WGS) entry which is preliminary data.</text>
</comment>
<evidence type="ECO:0000256" key="9">
    <source>
        <dbReference type="RuleBase" id="RU004016"/>
    </source>
</evidence>
<keyword evidence="6" id="KW-0961">Cell wall biogenesis/degradation</keyword>
<keyword evidence="11" id="KW-0121">Carboxypeptidase</keyword>
<dbReference type="AlphaFoldDB" id="A0A7W8M5P4"/>
<organism evidence="11 12">
    <name type="scientific">Catenibacillus scindens</name>
    <dbReference type="NCBI Taxonomy" id="673271"/>
    <lineage>
        <taxon>Bacteria</taxon>
        <taxon>Bacillati</taxon>
        <taxon>Bacillota</taxon>
        <taxon>Clostridia</taxon>
        <taxon>Lachnospirales</taxon>
        <taxon>Lachnospiraceae</taxon>
        <taxon>Catenibacillus</taxon>
    </lineage>
</organism>
<dbReference type="GO" id="GO:0009002">
    <property type="term" value="F:serine-type D-Ala-D-Ala carboxypeptidase activity"/>
    <property type="evidence" value="ECO:0007669"/>
    <property type="project" value="UniProtKB-EC"/>
</dbReference>